<feature type="compositionally biased region" description="Polar residues" evidence="1">
    <location>
        <begin position="24"/>
        <end position="35"/>
    </location>
</feature>
<organism evidence="2 3">
    <name type="scientific">Diplodia corticola</name>
    <dbReference type="NCBI Taxonomy" id="236234"/>
    <lineage>
        <taxon>Eukaryota</taxon>
        <taxon>Fungi</taxon>
        <taxon>Dikarya</taxon>
        <taxon>Ascomycota</taxon>
        <taxon>Pezizomycotina</taxon>
        <taxon>Dothideomycetes</taxon>
        <taxon>Dothideomycetes incertae sedis</taxon>
        <taxon>Botryosphaeriales</taxon>
        <taxon>Botryosphaeriaceae</taxon>
        <taxon>Diplodia</taxon>
    </lineage>
</organism>
<dbReference type="AlphaFoldDB" id="A0A1J9R689"/>
<evidence type="ECO:0000313" key="2">
    <source>
        <dbReference type="EMBL" id="OJD36065.1"/>
    </source>
</evidence>
<protein>
    <submittedName>
        <fullName evidence="2">Uncharacterized protein</fullName>
    </submittedName>
</protein>
<feature type="region of interest" description="Disordered" evidence="1">
    <location>
        <begin position="1"/>
        <end position="83"/>
    </location>
</feature>
<dbReference type="Proteomes" id="UP000183809">
    <property type="component" value="Unassembled WGS sequence"/>
</dbReference>
<dbReference type="RefSeq" id="XP_020132325.1">
    <property type="nucleotide sequence ID" value="XM_020270951.1"/>
</dbReference>
<reference evidence="2 3" key="1">
    <citation type="submission" date="2016-10" db="EMBL/GenBank/DDBJ databases">
        <title>Proteomics and genomics reveal pathogen-plant mechanisms compatible with a hemibiotrophic lifestyle of Diplodia corticola.</title>
        <authorList>
            <person name="Fernandes I."/>
            <person name="De Jonge R."/>
            <person name="Van De Peer Y."/>
            <person name="Devreese B."/>
            <person name="Alves A."/>
            <person name="Esteves A.C."/>
        </authorList>
    </citation>
    <scope>NUCLEOTIDE SEQUENCE [LARGE SCALE GENOMIC DNA]</scope>
    <source>
        <strain evidence="2 3">CBS 112549</strain>
    </source>
</reference>
<dbReference type="OrthoDB" id="10651618at2759"/>
<evidence type="ECO:0000256" key="1">
    <source>
        <dbReference type="SAM" id="MobiDB-lite"/>
    </source>
</evidence>
<gene>
    <name evidence="2" type="ORF">BKCO1_1300067</name>
</gene>
<dbReference type="EMBL" id="MNUE01000013">
    <property type="protein sequence ID" value="OJD36065.1"/>
    <property type="molecule type" value="Genomic_DNA"/>
</dbReference>
<feature type="compositionally biased region" description="Low complexity" evidence="1">
    <location>
        <begin position="70"/>
        <end position="83"/>
    </location>
</feature>
<dbReference type="GeneID" id="31011210"/>
<feature type="compositionally biased region" description="Polar residues" evidence="1">
    <location>
        <begin position="1"/>
        <end position="13"/>
    </location>
</feature>
<keyword evidence="3" id="KW-1185">Reference proteome</keyword>
<comment type="caution">
    <text evidence="2">The sequence shown here is derived from an EMBL/GenBank/DDBJ whole genome shotgun (WGS) entry which is preliminary data.</text>
</comment>
<evidence type="ECO:0000313" key="3">
    <source>
        <dbReference type="Proteomes" id="UP000183809"/>
    </source>
</evidence>
<accession>A0A1J9R689</accession>
<sequence>MAQNDNHATSASTAVIPYRHRSSSDSTADANNIDSRQVPEHALTPQPQHDIAADRPRPGSPGAAIKQEGPRTTPATTLPRAPRNAAAGLMGLPTEIRQRILGFALSTIPPLHPTNGAYLASLPASRRVRTQAVWDKRGIATLTPTGLDPNSAAAAGPSFDDMERWSYRALGPLYLVNRRLHAEMAWAERAWLGRRGVAERGALSLAGFAAWTAAPTPVDGILTLSVAVSAPKKPGGQLAGGGWNGGHGVRWDCAKHMRLWRAAALLLPPPPPSSSVATRYGIEAVEIVHARCYLERTNFIKDQPMVSMMEMARLQVLLLIRLGLPMQRVRINWEWD</sequence>
<proteinExistence type="predicted"/>
<name>A0A1J9R689_9PEZI</name>